<keyword evidence="1" id="KW-0472">Membrane</keyword>
<dbReference type="STRING" id="1317125.SAMN05444128_2713"/>
<feature type="transmembrane region" description="Helical" evidence="1">
    <location>
        <begin position="34"/>
        <end position="53"/>
    </location>
</feature>
<proteinExistence type="predicted"/>
<organism evidence="2 3">
    <name type="scientific">Pontibacter indicus</name>
    <dbReference type="NCBI Taxonomy" id="1317125"/>
    <lineage>
        <taxon>Bacteria</taxon>
        <taxon>Pseudomonadati</taxon>
        <taxon>Bacteroidota</taxon>
        <taxon>Cytophagia</taxon>
        <taxon>Cytophagales</taxon>
        <taxon>Hymenobacteraceae</taxon>
        <taxon>Pontibacter</taxon>
    </lineage>
</organism>
<evidence type="ECO:0000313" key="3">
    <source>
        <dbReference type="Proteomes" id="UP000187181"/>
    </source>
</evidence>
<feature type="transmembrane region" description="Helical" evidence="1">
    <location>
        <begin position="7"/>
        <end position="28"/>
    </location>
</feature>
<keyword evidence="1" id="KW-0812">Transmembrane</keyword>
<dbReference type="AlphaFoldDB" id="A0A1R3XN56"/>
<evidence type="ECO:0000256" key="1">
    <source>
        <dbReference type="SAM" id="Phobius"/>
    </source>
</evidence>
<dbReference type="RefSeq" id="WP_076669577.1">
    <property type="nucleotide sequence ID" value="NZ_FTPP01000002.1"/>
</dbReference>
<protein>
    <submittedName>
        <fullName evidence="2">Uncharacterized protein</fullName>
    </submittedName>
</protein>
<reference evidence="3" key="1">
    <citation type="submission" date="2017-01" db="EMBL/GenBank/DDBJ databases">
        <authorList>
            <person name="Varghese N."/>
            <person name="Submissions S."/>
        </authorList>
    </citation>
    <scope>NUCLEOTIDE SEQUENCE [LARGE SCALE GENOMIC DNA]</scope>
    <source>
        <strain evidence="3">LP100</strain>
    </source>
</reference>
<dbReference type="EMBL" id="FTPP01000002">
    <property type="protein sequence ID" value="SIT92009.1"/>
    <property type="molecule type" value="Genomic_DNA"/>
</dbReference>
<keyword evidence="3" id="KW-1185">Reference proteome</keyword>
<sequence length="59" mass="6549">MKRSSELIRFCLGLAILLTATLYLNFSMSASPQAYFVLALGAIPVLMMGLRVLQKTKTR</sequence>
<name>A0A1R3XN56_9BACT</name>
<accession>A0A1R3XN56</accession>
<gene>
    <name evidence="2" type="ORF">SAMN05444128_2713</name>
</gene>
<evidence type="ECO:0000313" key="2">
    <source>
        <dbReference type="EMBL" id="SIT92009.1"/>
    </source>
</evidence>
<dbReference type="Proteomes" id="UP000187181">
    <property type="component" value="Unassembled WGS sequence"/>
</dbReference>
<keyword evidence="1" id="KW-1133">Transmembrane helix</keyword>